<dbReference type="EMBL" id="CABHNA010000084">
    <property type="protein sequence ID" value="VUX18497.1"/>
    <property type="molecule type" value="Genomic_DNA"/>
</dbReference>
<dbReference type="Proteomes" id="UP000363661">
    <property type="component" value="Unassembled WGS sequence"/>
</dbReference>
<feature type="transmembrane region" description="Helical" evidence="1">
    <location>
        <begin position="330"/>
        <end position="351"/>
    </location>
</feature>
<dbReference type="SUPFAM" id="SSF51735">
    <property type="entry name" value="NAD(P)-binding Rossmann-fold domains"/>
    <property type="match status" value="1"/>
</dbReference>
<keyword evidence="3" id="KW-1185">Reference proteome</keyword>
<sequence length="704" mass="81901">MKLLVTGNIGYITAEFIEEAFPECQILLLGETEQKSNRRKGLSVHPMPKTEEEFKDIFKTYEFEGVIYFSNYLTFHGTMEGEIETLRKLLHYYKGNLNSRLLYITGPDSLYEDTTGKTLMVRSAEEFCRQYGELHQIAVKILRVPYLYSGTYEEDYFFKLFSTVINKKQITFEEAPAQEIHFLALSDLGDLLYKIFDNWGEGSACLQVPQVFHFTFQQFGERLAHMFPAVNITYLSDVLIRDEISDDHVLRNEYGWFPKISLLEDLTEIYEDYCEKTNHKTRKIDVVKTFLKAHDKIVKIAELLLTFFVFEALNRVAGNQVQFQMIDLRLVYIVLFSSLYGINYGLAAAGLETLSLLAAYTKTGIGWTTLFYEPSNWIPFIFYFAVGAICGYIRLKNRDNIQFMKEENKLILDKFLFMREMYQETLSDKRQYKKQILGSRDSFGKIFDITKKLDIILPQELFIETLHVMESVLENHTFAIYSVGKNQSYGRLEIASQGMTDVLKKSIRLDDYLEAKETIVSGEVWVNRNFLDGYPMYMNGIHKDGELVMLIFIQEVGDEQLSLYYLNLFQILCGLVETALLRALEYQEAIKNRQYVQGTRILKPEYFEERLYSFHSMREENRASYVLLKLEYYPQITLEEADTALQASVRDNDVWGISEKGELFLILSQTDRSSLPIILARLENDGFVCHEIDTVENANTGEKL</sequence>
<organism evidence="2 3">
    <name type="scientific">[Ruminococcus] torques</name>
    <dbReference type="NCBI Taxonomy" id="33039"/>
    <lineage>
        <taxon>Bacteria</taxon>
        <taxon>Bacillati</taxon>
        <taxon>Bacillota</taxon>
        <taxon>Clostridia</taxon>
        <taxon>Lachnospirales</taxon>
        <taxon>Lachnospiraceae</taxon>
        <taxon>Mediterraneibacter</taxon>
    </lineage>
</organism>
<evidence type="ECO:0000256" key="1">
    <source>
        <dbReference type="SAM" id="Phobius"/>
    </source>
</evidence>
<feature type="transmembrane region" description="Helical" evidence="1">
    <location>
        <begin position="300"/>
        <end position="318"/>
    </location>
</feature>
<protein>
    <recommendedName>
        <fullName evidence="4">NAD(P)-dependent oxidoreductase</fullName>
    </recommendedName>
</protein>
<evidence type="ECO:0000313" key="2">
    <source>
        <dbReference type="EMBL" id="VUX18497.1"/>
    </source>
</evidence>
<dbReference type="Gene3D" id="3.40.50.720">
    <property type="entry name" value="NAD(P)-binding Rossmann-like Domain"/>
    <property type="match status" value="1"/>
</dbReference>
<dbReference type="AlphaFoldDB" id="A0A564UG47"/>
<keyword evidence="1" id="KW-0472">Membrane</keyword>
<dbReference type="RefSeq" id="WP_144367664.1">
    <property type="nucleotide sequence ID" value="NZ_CABHNA010000084.1"/>
</dbReference>
<gene>
    <name evidence="2" type="ORF">RTSSTS7063_02423</name>
</gene>
<keyword evidence="1" id="KW-1133">Transmembrane helix</keyword>
<keyword evidence="1" id="KW-0812">Transmembrane</keyword>
<reference evidence="2 3" key="1">
    <citation type="submission" date="2019-07" db="EMBL/GenBank/DDBJ databases">
        <authorList>
            <person name="Hibberd C M."/>
            <person name="Gehrig L. J."/>
            <person name="Chang H.-W."/>
            <person name="Venkatesh S."/>
        </authorList>
    </citation>
    <scope>NUCLEOTIDE SEQUENCE [LARGE SCALE GENOMIC DNA]</scope>
    <source>
        <strain evidence="2">Ruminococcus_torques_SSTS_Bg7063</strain>
    </source>
</reference>
<feature type="transmembrane region" description="Helical" evidence="1">
    <location>
        <begin position="377"/>
        <end position="395"/>
    </location>
</feature>
<dbReference type="InterPro" id="IPR036291">
    <property type="entry name" value="NAD(P)-bd_dom_sf"/>
</dbReference>
<name>A0A564UG47_9FIRM</name>
<evidence type="ECO:0008006" key="4">
    <source>
        <dbReference type="Google" id="ProtNLM"/>
    </source>
</evidence>
<proteinExistence type="predicted"/>
<evidence type="ECO:0000313" key="3">
    <source>
        <dbReference type="Proteomes" id="UP000363661"/>
    </source>
</evidence>
<accession>A0A564UG47</accession>